<feature type="transmembrane region" description="Helical" evidence="1">
    <location>
        <begin position="34"/>
        <end position="51"/>
    </location>
</feature>
<dbReference type="InterPro" id="IPR031306">
    <property type="entry name" value="CcdC"/>
</dbReference>
<reference evidence="2" key="1">
    <citation type="submission" date="2023-06" db="EMBL/GenBank/DDBJ databases">
        <title>A Treasure from Seagulls: Isolation and Description of Aciduricobacillus qingdaonensis gen. nov., sp. nov., a Rare Obligately Uric Acid-utilizing Member in the Family Bacillaceae.</title>
        <authorList>
            <person name="Liu W."/>
            <person name="Wang B."/>
        </authorList>
    </citation>
    <scope>NUCLEOTIDE SEQUENCE</scope>
    <source>
        <strain evidence="2">44XB</strain>
    </source>
</reference>
<feature type="transmembrane region" description="Helical" evidence="1">
    <location>
        <begin position="87"/>
        <end position="105"/>
    </location>
</feature>
<evidence type="ECO:0000256" key="1">
    <source>
        <dbReference type="SAM" id="Phobius"/>
    </source>
</evidence>
<dbReference type="RefSeq" id="WP_348029669.1">
    <property type="nucleotide sequence ID" value="NZ_CP129113.1"/>
</dbReference>
<proteinExistence type="predicted"/>
<keyword evidence="1" id="KW-0472">Membrane</keyword>
<dbReference type="InterPro" id="IPR058247">
    <property type="entry name" value="DUF1453"/>
</dbReference>
<evidence type="ECO:0000313" key="2">
    <source>
        <dbReference type="EMBL" id="WLV25879.1"/>
    </source>
</evidence>
<dbReference type="PANTHER" id="PTHR39164:SF1">
    <property type="entry name" value="PROTEIN CCDC"/>
    <property type="match status" value="1"/>
</dbReference>
<sequence>MLIVASTIVAVFMAITMIFVRLKASKRPASVKKIILPPVFMSTGAFMFLVPEFRVPWLQVAEAVIVGAFFSLFLIRTSKFEIKGEHIYLIPSKAFVFILFGLLIVRTVIKLIVGSHISVGETSGIFFLLAFGMIVCWRLAMLYKYKKLEKRLHGISS</sequence>
<name>A0ABY9KZ12_9BACI</name>
<keyword evidence="3" id="KW-1185">Reference proteome</keyword>
<feature type="transmembrane region" description="Helical" evidence="1">
    <location>
        <begin position="57"/>
        <end position="75"/>
    </location>
</feature>
<dbReference type="PIRSF" id="PIRSF021441">
    <property type="entry name" value="DUF1453"/>
    <property type="match status" value="1"/>
</dbReference>
<keyword evidence="1" id="KW-0812">Transmembrane</keyword>
<organism evidence="2 3">
    <name type="scientific">Aciduricibacillus chroicocephali</name>
    <dbReference type="NCBI Taxonomy" id="3054939"/>
    <lineage>
        <taxon>Bacteria</taxon>
        <taxon>Bacillati</taxon>
        <taxon>Bacillota</taxon>
        <taxon>Bacilli</taxon>
        <taxon>Bacillales</taxon>
        <taxon>Bacillaceae</taxon>
        <taxon>Aciduricibacillus</taxon>
    </lineage>
</organism>
<feature type="transmembrane region" description="Helical" evidence="1">
    <location>
        <begin position="125"/>
        <end position="143"/>
    </location>
</feature>
<dbReference type="PANTHER" id="PTHR39164">
    <property type="entry name" value="PROTEIN CCDC"/>
    <property type="match status" value="1"/>
</dbReference>
<keyword evidence="1" id="KW-1133">Transmembrane helix</keyword>
<dbReference type="Pfam" id="PF07301">
    <property type="entry name" value="DUF1453"/>
    <property type="match status" value="1"/>
</dbReference>
<feature type="transmembrane region" description="Helical" evidence="1">
    <location>
        <begin position="6"/>
        <end position="22"/>
    </location>
</feature>
<dbReference type="EMBL" id="CP129113">
    <property type="protein sequence ID" value="WLV25879.1"/>
    <property type="molecule type" value="Genomic_DNA"/>
</dbReference>
<gene>
    <name evidence="2" type="ORF">QR721_06685</name>
</gene>
<dbReference type="Proteomes" id="UP001180087">
    <property type="component" value="Chromosome"/>
</dbReference>
<protein>
    <submittedName>
        <fullName evidence="2">Cytochrome c biogenesis protein CcdC</fullName>
    </submittedName>
</protein>
<accession>A0ABY9KZ12</accession>
<evidence type="ECO:0000313" key="3">
    <source>
        <dbReference type="Proteomes" id="UP001180087"/>
    </source>
</evidence>